<evidence type="ECO:0000313" key="4">
    <source>
        <dbReference type="Ensembl" id="ENSGWIP00000010723.1"/>
    </source>
</evidence>
<proteinExistence type="predicted"/>
<dbReference type="InterPro" id="IPR040957">
    <property type="entry name" value="Anosmin-1_Cys_box"/>
</dbReference>
<feature type="chain" id="PRO_5034999850" evidence="1">
    <location>
        <begin position="25"/>
        <end position="696"/>
    </location>
</feature>
<evidence type="ECO:0000256" key="1">
    <source>
        <dbReference type="SAM" id="SignalP"/>
    </source>
</evidence>
<dbReference type="PROSITE" id="PS50853">
    <property type="entry name" value="FN3"/>
    <property type="match status" value="2"/>
</dbReference>
<dbReference type="SMART" id="SM00060">
    <property type="entry name" value="FN3"/>
    <property type="match status" value="3"/>
</dbReference>
<dbReference type="SUPFAM" id="SSF57256">
    <property type="entry name" value="Elafin-like"/>
    <property type="match status" value="1"/>
</dbReference>
<dbReference type="FunFam" id="4.10.75.10:FF:000001">
    <property type="entry name" value="Anosmin 1"/>
    <property type="match status" value="1"/>
</dbReference>
<dbReference type="GO" id="GO:0009986">
    <property type="term" value="C:cell surface"/>
    <property type="evidence" value="ECO:0007669"/>
    <property type="project" value="TreeGrafter"/>
</dbReference>
<reference evidence="4" key="1">
    <citation type="submission" date="2020-06" db="EMBL/GenBank/DDBJ databases">
        <authorList>
            <consortium name="Wellcome Sanger Institute Data Sharing"/>
        </authorList>
    </citation>
    <scope>NUCLEOTIDE SEQUENCE [LARGE SCALE GENOMIC DNA]</scope>
</reference>
<dbReference type="PROSITE" id="PS51390">
    <property type="entry name" value="WAP"/>
    <property type="match status" value="1"/>
</dbReference>
<evidence type="ECO:0000313" key="5">
    <source>
        <dbReference type="Proteomes" id="UP000694680"/>
    </source>
</evidence>
<dbReference type="SUPFAM" id="SSF49265">
    <property type="entry name" value="Fibronectin type III"/>
    <property type="match status" value="2"/>
</dbReference>
<dbReference type="CDD" id="cd00063">
    <property type="entry name" value="FN3"/>
    <property type="match status" value="3"/>
</dbReference>
<reference evidence="4" key="3">
    <citation type="submission" date="2025-09" db="UniProtKB">
        <authorList>
            <consortium name="Ensembl"/>
        </authorList>
    </citation>
    <scope>IDENTIFICATION</scope>
</reference>
<dbReference type="InterPro" id="IPR036116">
    <property type="entry name" value="FN3_sf"/>
</dbReference>
<dbReference type="Gene3D" id="4.10.75.10">
    <property type="entry name" value="Elafin-like"/>
    <property type="match status" value="1"/>
</dbReference>
<accession>A0A8C5G355</accession>
<protein>
    <submittedName>
        <fullName evidence="4">Anosmin-1-like</fullName>
    </submittedName>
</protein>
<feature type="signal peptide" evidence="1">
    <location>
        <begin position="1"/>
        <end position="24"/>
    </location>
</feature>
<dbReference type="GO" id="GO:0030414">
    <property type="term" value="F:peptidase inhibitor activity"/>
    <property type="evidence" value="ECO:0007669"/>
    <property type="project" value="InterPro"/>
</dbReference>
<dbReference type="AlphaFoldDB" id="A0A8C5G355"/>
<dbReference type="InterPro" id="IPR003961">
    <property type="entry name" value="FN3_dom"/>
</dbReference>
<dbReference type="CDD" id="cd00199">
    <property type="entry name" value="WAP"/>
    <property type="match status" value="1"/>
</dbReference>
<dbReference type="PANTHER" id="PTHR14131:SF6">
    <property type="entry name" value="ANOSMIN-1-RELATED"/>
    <property type="match status" value="1"/>
</dbReference>
<dbReference type="GO" id="GO:0005576">
    <property type="term" value="C:extracellular region"/>
    <property type="evidence" value="ECO:0007669"/>
    <property type="project" value="InterPro"/>
</dbReference>
<keyword evidence="5" id="KW-1185">Reference proteome</keyword>
<name>A0A8C5G355_GOUWI</name>
<dbReference type="Pfam" id="PF00041">
    <property type="entry name" value="fn3"/>
    <property type="match status" value="1"/>
</dbReference>
<dbReference type="Pfam" id="PF17869">
    <property type="entry name" value="Cys_box"/>
    <property type="match status" value="1"/>
</dbReference>
<dbReference type="PANTHER" id="PTHR14131">
    <property type="entry name" value="ANOSMIN"/>
    <property type="match status" value="1"/>
</dbReference>
<dbReference type="InterPro" id="IPR036645">
    <property type="entry name" value="Elafin-like_sf"/>
</dbReference>
<dbReference type="InterPro" id="IPR008197">
    <property type="entry name" value="WAP_dom"/>
</dbReference>
<feature type="domain" description="Fibronectin type-III" evidence="2">
    <location>
        <begin position="272"/>
        <end position="377"/>
    </location>
</feature>
<dbReference type="InterPro" id="IPR042447">
    <property type="entry name" value="Anosmin-1"/>
</dbReference>
<evidence type="ECO:0000259" key="3">
    <source>
        <dbReference type="PROSITE" id="PS51390"/>
    </source>
</evidence>
<sequence length="696" mass="78439">MRMLSHARSLTLWIILLSSSAVWSRRPQAAADDEDSWPESVSRARCASRCLSLHSLASLPNNQQCLEPCKESWEIKRKSSCREMCERVFPKKHWECVTSCEFLWSVVVVKQGVCPPANRASGFEAACVESCDQDRDCPAQKKCCSNDCGHTCQNPKNLYKGVPLKPRKEIAFEELPSGQLEVRWSSRFNISAEPVIYVLQRRWNFGIQPSEDTATSWEVVAQTTVQGVRLSDIRPGRWYQFKVAAVNTHGTRGFTTPSKHIHSRKDPSLPPAPSDIRVANMTFSPGREVSAKILWSMPMDLDVPVHHYMVSWSWTAAGHPTASSVSKRRKTVRQSRVELGSMRSNRSYSVEVQAVSYWGQTQLKGPRGVLHFTTYNQPSSSPPFFCFKATTKASQKPKRDVLDVGTPFYQDGRLRVHVYWQTSMDPSVEFYKVQWGPEYCADNQTRPMEKISTKDSFISLEDLLFSCKYKVLVQPISKSSRPLVEGTSFYTPSCANIQSKSSKPIILFPCYGTLPKAPVKAANLTASFEYRKGTNVTAIFSWDVSEVPPDQELFGFQVTWAEVISTNRLNSNKLPHSLISQSQILPPDGHVLVVSGLQHDSLYRLAVQAITQEGEGPVTSRNFQTPGYQSIPRHSKTLFYELTFHFMARNILGLRASFNLFLCSSTRIQVENAALQATQICKALKQSQIHKERVGS</sequence>
<organism evidence="4 5">
    <name type="scientific">Gouania willdenowi</name>
    <name type="common">Blunt-snouted clingfish</name>
    <name type="synonym">Lepadogaster willdenowi</name>
    <dbReference type="NCBI Taxonomy" id="441366"/>
    <lineage>
        <taxon>Eukaryota</taxon>
        <taxon>Metazoa</taxon>
        <taxon>Chordata</taxon>
        <taxon>Craniata</taxon>
        <taxon>Vertebrata</taxon>
        <taxon>Euteleostomi</taxon>
        <taxon>Actinopterygii</taxon>
        <taxon>Neopterygii</taxon>
        <taxon>Teleostei</taxon>
        <taxon>Neoteleostei</taxon>
        <taxon>Acanthomorphata</taxon>
        <taxon>Ovalentaria</taxon>
        <taxon>Blenniimorphae</taxon>
        <taxon>Blenniiformes</taxon>
        <taxon>Gobiesocoidei</taxon>
        <taxon>Gobiesocidae</taxon>
        <taxon>Gobiesocinae</taxon>
        <taxon>Gouania</taxon>
    </lineage>
</organism>
<dbReference type="SMART" id="SM00217">
    <property type="entry name" value="WAP"/>
    <property type="match status" value="1"/>
</dbReference>
<keyword evidence="1" id="KW-0732">Signal</keyword>
<dbReference type="Pfam" id="PF00095">
    <property type="entry name" value="WAP"/>
    <property type="match status" value="1"/>
</dbReference>
<feature type="domain" description="Fibronectin type-III" evidence="2">
    <location>
        <begin position="162"/>
        <end position="266"/>
    </location>
</feature>
<evidence type="ECO:0000259" key="2">
    <source>
        <dbReference type="PROSITE" id="PS50853"/>
    </source>
</evidence>
<dbReference type="Gene3D" id="2.60.40.10">
    <property type="entry name" value="Immunoglobulins"/>
    <property type="match status" value="3"/>
</dbReference>
<dbReference type="PRINTS" id="PR00003">
    <property type="entry name" value="4DISULPHCORE"/>
</dbReference>
<gene>
    <name evidence="4" type="primary">anos1a</name>
</gene>
<dbReference type="GO" id="GO:0030182">
    <property type="term" value="P:neuron differentiation"/>
    <property type="evidence" value="ECO:0007669"/>
    <property type="project" value="TreeGrafter"/>
</dbReference>
<reference evidence="4" key="2">
    <citation type="submission" date="2025-08" db="UniProtKB">
        <authorList>
            <consortium name="Ensembl"/>
        </authorList>
    </citation>
    <scope>IDENTIFICATION</scope>
</reference>
<dbReference type="Ensembl" id="ENSGWIT00000011934.1">
    <property type="protein sequence ID" value="ENSGWIP00000010723.1"/>
    <property type="gene ID" value="ENSGWIG00000006297.1"/>
</dbReference>
<dbReference type="InterPro" id="IPR013783">
    <property type="entry name" value="Ig-like_fold"/>
</dbReference>
<feature type="domain" description="WAP" evidence="3">
    <location>
        <begin position="107"/>
        <end position="156"/>
    </location>
</feature>
<dbReference type="Proteomes" id="UP000694680">
    <property type="component" value="Chromosome 2"/>
</dbReference>